<organism evidence="1 2">
    <name type="scientific">Avena sativa</name>
    <name type="common">Oat</name>
    <dbReference type="NCBI Taxonomy" id="4498"/>
    <lineage>
        <taxon>Eukaryota</taxon>
        <taxon>Viridiplantae</taxon>
        <taxon>Streptophyta</taxon>
        <taxon>Embryophyta</taxon>
        <taxon>Tracheophyta</taxon>
        <taxon>Spermatophyta</taxon>
        <taxon>Magnoliopsida</taxon>
        <taxon>Liliopsida</taxon>
        <taxon>Poales</taxon>
        <taxon>Poaceae</taxon>
        <taxon>BOP clade</taxon>
        <taxon>Pooideae</taxon>
        <taxon>Poodae</taxon>
        <taxon>Poeae</taxon>
        <taxon>Poeae Chloroplast Group 1 (Aveneae type)</taxon>
        <taxon>Aveninae</taxon>
        <taxon>Avena</taxon>
    </lineage>
</organism>
<evidence type="ECO:0000313" key="2">
    <source>
        <dbReference type="Proteomes" id="UP001732700"/>
    </source>
</evidence>
<reference evidence="1" key="1">
    <citation type="submission" date="2021-05" db="EMBL/GenBank/DDBJ databases">
        <authorList>
            <person name="Scholz U."/>
            <person name="Mascher M."/>
            <person name="Fiebig A."/>
        </authorList>
    </citation>
    <scope>NUCLEOTIDE SEQUENCE [LARGE SCALE GENOMIC DNA]</scope>
</reference>
<name>A0ACD6ADM1_AVESA</name>
<reference evidence="1" key="2">
    <citation type="submission" date="2025-09" db="UniProtKB">
        <authorList>
            <consortium name="EnsemblPlants"/>
        </authorList>
    </citation>
    <scope>IDENTIFICATION</scope>
</reference>
<proteinExistence type="predicted"/>
<dbReference type="EnsemblPlants" id="AVESA.00010b.r2.7DG1358720.1">
    <property type="protein sequence ID" value="AVESA.00010b.r2.7DG1358720.1.CDS"/>
    <property type="gene ID" value="AVESA.00010b.r2.7DG1358720"/>
</dbReference>
<sequence>MGIPGIGSFLVDRRSLPQSPPQPNVANEEHEVEEVFNPDEIVCDPALRKQIKEYHPDLQDQVKRAYLLKGPTQPIMNFPKTMGSRPRGFSKAWYDKYDWIEYSESHDKAYCFYCFLFKPLGSAHRFGNEVFTKTGFSDWKHGYKALPEHIGGVNSDHNNARLHCDDFRNQRQSVSSNLARATKESEELYKIHLTSSLHCARFLIGQ</sequence>
<evidence type="ECO:0000313" key="1">
    <source>
        <dbReference type="EnsemblPlants" id="AVESA.00010b.r2.7DG1358720.1.CDS"/>
    </source>
</evidence>
<protein>
    <submittedName>
        <fullName evidence="1">Uncharacterized protein</fullName>
    </submittedName>
</protein>
<accession>A0ACD6ADM1</accession>
<keyword evidence="2" id="KW-1185">Reference proteome</keyword>
<dbReference type="Proteomes" id="UP001732700">
    <property type="component" value="Chromosome 7D"/>
</dbReference>